<keyword evidence="13" id="KW-1185">Reference proteome</keyword>
<gene>
    <name evidence="11" type="ORF">SAMN05444342_0416</name>
    <name evidence="10" type="ORF">ZOD2009_08898</name>
</gene>
<feature type="transmembrane region" description="Helical" evidence="8">
    <location>
        <begin position="344"/>
        <end position="363"/>
    </location>
</feature>
<name>E7QSK4_HALPU</name>
<evidence type="ECO:0000256" key="6">
    <source>
        <dbReference type="ARBA" id="ARBA00022989"/>
    </source>
</evidence>
<evidence type="ECO:0000313" key="10">
    <source>
        <dbReference type="EMBL" id="EFW92413.1"/>
    </source>
</evidence>
<feature type="transmembrane region" description="Helical" evidence="8">
    <location>
        <begin position="216"/>
        <end position="234"/>
    </location>
</feature>
<evidence type="ECO:0000259" key="9">
    <source>
        <dbReference type="Pfam" id="PF03600"/>
    </source>
</evidence>
<feature type="transmembrane region" description="Helical" evidence="8">
    <location>
        <begin position="269"/>
        <end position="287"/>
    </location>
</feature>
<feature type="transmembrane region" description="Helical" evidence="8">
    <location>
        <begin position="175"/>
        <end position="195"/>
    </location>
</feature>
<evidence type="ECO:0000256" key="5">
    <source>
        <dbReference type="ARBA" id="ARBA00022692"/>
    </source>
</evidence>
<dbReference type="Proteomes" id="UP000003751">
    <property type="component" value="Unassembled WGS sequence"/>
</dbReference>
<proteinExistence type="inferred from homology"/>
<dbReference type="GO" id="GO:0005886">
    <property type="term" value="C:plasma membrane"/>
    <property type="evidence" value="ECO:0007669"/>
    <property type="project" value="UniProtKB-SubCell"/>
</dbReference>
<protein>
    <submittedName>
        <fullName evidence="10">Arsenite transport protein (ArsB)</fullName>
    </submittedName>
    <submittedName>
        <fullName evidence="11">Transporter, YbiR family</fullName>
    </submittedName>
</protein>
<keyword evidence="6 8" id="KW-1133">Transmembrane helix</keyword>
<dbReference type="PATRIC" id="fig|797209.4.peg.1776"/>
<dbReference type="EMBL" id="AEMG01000007">
    <property type="protein sequence ID" value="EFW92413.1"/>
    <property type="molecule type" value="Genomic_DNA"/>
</dbReference>
<dbReference type="RefSeq" id="WP_007978985.1">
    <property type="nucleotide sequence ID" value="NZ_AEMG01000007.1"/>
</dbReference>
<evidence type="ECO:0000256" key="4">
    <source>
        <dbReference type="ARBA" id="ARBA00022475"/>
    </source>
</evidence>
<dbReference type="Proteomes" id="UP000184203">
    <property type="component" value="Unassembled WGS sequence"/>
</dbReference>
<dbReference type="InterPro" id="IPR004680">
    <property type="entry name" value="Cit_transptr-like_dom"/>
</dbReference>
<dbReference type="PRINTS" id="PR00758">
    <property type="entry name" value="ARSENICPUMP"/>
</dbReference>
<dbReference type="Pfam" id="PF03600">
    <property type="entry name" value="CitMHS"/>
    <property type="match status" value="1"/>
</dbReference>
<evidence type="ECO:0000256" key="7">
    <source>
        <dbReference type="ARBA" id="ARBA00023136"/>
    </source>
</evidence>
<keyword evidence="4" id="KW-1003">Cell membrane</keyword>
<accession>E7QSK4</accession>
<feature type="transmembrane region" description="Helical" evidence="8">
    <location>
        <begin position="240"/>
        <end position="257"/>
    </location>
</feature>
<evidence type="ECO:0000256" key="2">
    <source>
        <dbReference type="ARBA" id="ARBA00009843"/>
    </source>
</evidence>
<dbReference type="InterPro" id="IPR000802">
    <property type="entry name" value="Arsenical_pump_ArsB"/>
</dbReference>
<keyword evidence="5 8" id="KW-0812">Transmembrane</keyword>
<reference evidence="11" key="3">
    <citation type="submission" date="2016-11" db="EMBL/GenBank/DDBJ databases">
        <authorList>
            <person name="Jaros S."/>
            <person name="Januszkiewicz K."/>
            <person name="Wedrychowicz H."/>
        </authorList>
    </citation>
    <scope>NUCLEOTIDE SEQUENCE [LARGE SCALE GENOMIC DNA]</scope>
    <source>
        <strain evidence="11">DX253</strain>
    </source>
</reference>
<keyword evidence="3" id="KW-0813">Transport</keyword>
<evidence type="ECO:0000313" key="13">
    <source>
        <dbReference type="Proteomes" id="UP000184203"/>
    </source>
</evidence>
<evidence type="ECO:0000256" key="1">
    <source>
        <dbReference type="ARBA" id="ARBA00004651"/>
    </source>
</evidence>
<comment type="similarity">
    <text evidence="2">Belongs to the CitM (TC 2.A.11) transporter family.</text>
</comment>
<feature type="transmembrane region" description="Helical" evidence="8">
    <location>
        <begin position="375"/>
        <end position="396"/>
    </location>
</feature>
<keyword evidence="7 8" id="KW-0472">Membrane</keyword>
<feature type="transmembrane region" description="Helical" evidence="8">
    <location>
        <begin position="293"/>
        <end position="312"/>
    </location>
</feature>
<feature type="domain" description="Citrate transporter-like" evidence="9">
    <location>
        <begin position="28"/>
        <end position="343"/>
    </location>
</feature>
<dbReference type="OrthoDB" id="86089at2157"/>
<evidence type="ECO:0000256" key="3">
    <source>
        <dbReference type="ARBA" id="ARBA00022448"/>
    </source>
</evidence>
<evidence type="ECO:0000313" key="12">
    <source>
        <dbReference type="Proteomes" id="UP000003751"/>
    </source>
</evidence>
<evidence type="ECO:0000256" key="8">
    <source>
        <dbReference type="SAM" id="Phobius"/>
    </source>
</evidence>
<reference evidence="10 12" key="1">
    <citation type="journal article" date="2014" name="ISME J.">
        <title>Trehalose/2-sulfotrehalose biosynthesis and glycine-betaine uptake are widely spread mechanisms for osmoadaptation in the Halobacteriales.</title>
        <authorList>
            <person name="Youssef N.H."/>
            <person name="Savage-Ashlock K.N."/>
            <person name="McCully A.L."/>
            <person name="Luedtke B."/>
            <person name="Shaw E.I."/>
            <person name="Hoff W.D."/>
            <person name="Elshahed M.S."/>
        </authorList>
    </citation>
    <scope>NUCLEOTIDE SEQUENCE [LARGE SCALE GENOMIC DNA]</scope>
    <source>
        <strain evidence="10 12">DX253</strain>
    </source>
</reference>
<comment type="subcellular location">
    <subcellularLocation>
        <location evidence="1">Cell membrane</location>
        <topology evidence="1">Multi-pass membrane protein</topology>
    </subcellularLocation>
</comment>
<dbReference type="PANTHER" id="PTHR43302">
    <property type="entry name" value="TRANSPORTER ARSB-RELATED"/>
    <property type="match status" value="1"/>
</dbReference>
<dbReference type="AlphaFoldDB" id="E7QSK4"/>
<evidence type="ECO:0000313" key="11">
    <source>
        <dbReference type="EMBL" id="SHK05446.1"/>
    </source>
</evidence>
<feature type="transmembrane region" description="Helical" evidence="8">
    <location>
        <begin position="94"/>
        <end position="113"/>
    </location>
</feature>
<dbReference type="STRING" id="797209.GCA_000376445_00522"/>
<dbReference type="PANTHER" id="PTHR43302:SF5">
    <property type="entry name" value="TRANSPORTER ARSB-RELATED"/>
    <property type="match status" value="1"/>
</dbReference>
<sequence length="398" mass="41344">MVSDALVVAVVFCTFGLLFFNQIRVYPLSRSLTSATGAVVVLALGAISPDEALASVDTSTLLLLFGMLAHVEALSRSGFYGWAGSYLVDFTGTARRLTVGTLVVAAVFSSVALNDATVLLLTPILVQVIRNADIDPVPPLIAVVLGANIGSAATPLGNPQNAYILNRSGLTSVEFVAHLAPVALVCLLIAALVLVPITAAGTSLPEIPVPDIDERWALSSVVFLLATFALLIVFPDSDPGIIAASMGIIHITWLQLFRRVPGEEILHGMDWSIIVLFVGIFVLVGSLEETSLMGLVSGFGASWRFAGLTFVLSNLISNVPAVVLLSSGVTTQSGWLVLSAVSTLAGNATPIASAATLIALQQAARRGVDISIRRLLSVGVPVAIVTSAVAVLMLNAGL</sequence>
<dbReference type="GO" id="GO:0015105">
    <property type="term" value="F:arsenite transmembrane transporter activity"/>
    <property type="evidence" value="ECO:0007669"/>
    <property type="project" value="InterPro"/>
</dbReference>
<reference evidence="13" key="2">
    <citation type="submission" date="2016-11" db="EMBL/GenBank/DDBJ databases">
        <authorList>
            <person name="Varghese N."/>
            <person name="Submissions S."/>
        </authorList>
    </citation>
    <scope>NUCLEOTIDE SEQUENCE [LARGE SCALE GENOMIC DNA]</scope>
    <source>
        <strain evidence="13">DX253</strain>
    </source>
</reference>
<organism evidence="10 12">
    <name type="scientific">Haladaptatus paucihalophilus DX253</name>
    <dbReference type="NCBI Taxonomy" id="797209"/>
    <lineage>
        <taxon>Archaea</taxon>
        <taxon>Methanobacteriati</taxon>
        <taxon>Methanobacteriota</taxon>
        <taxon>Stenosarchaea group</taxon>
        <taxon>Halobacteria</taxon>
        <taxon>Halobacteriales</taxon>
        <taxon>Haladaptataceae</taxon>
        <taxon>Haladaptatus</taxon>
    </lineage>
</organism>
<dbReference type="eggNOG" id="arCOG00238">
    <property type="taxonomic scope" value="Archaea"/>
</dbReference>
<feature type="transmembrane region" description="Helical" evidence="8">
    <location>
        <begin position="6"/>
        <end position="25"/>
    </location>
</feature>
<dbReference type="EMBL" id="FRAN01000001">
    <property type="protein sequence ID" value="SHK05446.1"/>
    <property type="molecule type" value="Genomic_DNA"/>
</dbReference>